<comment type="cofactor">
    <cofactor evidence="1">
        <name>Zn(2+)</name>
        <dbReference type="ChEBI" id="CHEBI:29105"/>
    </cofactor>
</comment>
<evidence type="ECO:0000256" key="8">
    <source>
        <dbReference type="ARBA" id="ARBA00041763"/>
    </source>
</evidence>
<evidence type="ECO:0000256" key="3">
    <source>
        <dbReference type="ARBA" id="ARBA00022723"/>
    </source>
</evidence>
<dbReference type="Proteomes" id="UP000799324">
    <property type="component" value="Unassembled WGS sequence"/>
</dbReference>
<dbReference type="AlphaFoldDB" id="A0A6A6STQ7"/>
<evidence type="ECO:0000256" key="6">
    <source>
        <dbReference type="ARBA" id="ARBA00022833"/>
    </source>
</evidence>
<feature type="domain" description="CMP/dCMP-type deaminase" evidence="10">
    <location>
        <begin position="188"/>
        <end position="326"/>
    </location>
</feature>
<dbReference type="PANTHER" id="PTHR11086:SF18">
    <property type="entry name" value="DEOXYCYTIDYLATE DEAMINASE"/>
    <property type="match status" value="1"/>
</dbReference>
<dbReference type="SUPFAM" id="SSF53927">
    <property type="entry name" value="Cytidine deaminase-like"/>
    <property type="match status" value="1"/>
</dbReference>
<evidence type="ECO:0000256" key="4">
    <source>
        <dbReference type="ARBA" id="ARBA00022727"/>
    </source>
</evidence>
<dbReference type="PROSITE" id="PS00903">
    <property type="entry name" value="CYT_DCMP_DEAMINASES_1"/>
    <property type="match status" value="1"/>
</dbReference>
<dbReference type="InterPro" id="IPR002125">
    <property type="entry name" value="CMP_dCMP_dom"/>
</dbReference>
<dbReference type="CDD" id="cd01286">
    <property type="entry name" value="deoxycytidylate_deaminase"/>
    <property type="match status" value="1"/>
</dbReference>
<keyword evidence="12" id="KW-1185">Reference proteome</keyword>
<comment type="similarity">
    <text evidence="2">Belongs to the cytidine and deoxycytidylate deaminase family.</text>
</comment>
<dbReference type="EC" id="3.5.4.12" evidence="7"/>
<dbReference type="Pfam" id="PF00383">
    <property type="entry name" value="dCMP_cyt_deam_1"/>
    <property type="match status" value="1"/>
</dbReference>
<evidence type="ECO:0000256" key="5">
    <source>
        <dbReference type="ARBA" id="ARBA00022801"/>
    </source>
</evidence>
<keyword evidence="4" id="KW-0545">Nucleotide biosynthesis</keyword>
<dbReference type="EMBL" id="MU004436">
    <property type="protein sequence ID" value="KAF2651059.1"/>
    <property type="molecule type" value="Genomic_DNA"/>
</dbReference>
<keyword evidence="5" id="KW-0378">Hydrolase</keyword>
<evidence type="ECO:0000256" key="1">
    <source>
        <dbReference type="ARBA" id="ARBA00001947"/>
    </source>
</evidence>
<gene>
    <name evidence="11" type="ORF">K491DRAFT_104993</name>
</gene>
<evidence type="ECO:0000256" key="2">
    <source>
        <dbReference type="ARBA" id="ARBA00006576"/>
    </source>
</evidence>
<dbReference type="PANTHER" id="PTHR11086">
    <property type="entry name" value="DEOXYCYTIDYLATE DEAMINASE-RELATED"/>
    <property type="match status" value="1"/>
</dbReference>
<protein>
    <recommendedName>
        <fullName evidence="9">Deoxycytidylate deaminase</fullName>
        <ecNumber evidence="7">3.5.4.12</ecNumber>
    </recommendedName>
    <alternativeName>
        <fullName evidence="8">dCMP deaminase</fullName>
    </alternativeName>
</protein>
<proteinExistence type="inferred from homology"/>
<dbReference type="Gene3D" id="3.40.50.300">
    <property type="entry name" value="P-loop containing nucleotide triphosphate hydrolases"/>
    <property type="match status" value="1"/>
</dbReference>
<evidence type="ECO:0000259" key="10">
    <source>
        <dbReference type="PROSITE" id="PS51747"/>
    </source>
</evidence>
<organism evidence="11 12">
    <name type="scientific">Lophiostoma macrostomum CBS 122681</name>
    <dbReference type="NCBI Taxonomy" id="1314788"/>
    <lineage>
        <taxon>Eukaryota</taxon>
        <taxon>Fungi</taxon>
        <taxon>Dikarya</taxon>
        <taxon>Ascomycota</taxon>
        <taxon>Pezizomycotina</taxon>
        <taxon>Dothideomycetes</taxon>
        <taxon>Pleosporomycetidae</taxon>
        <taxon>Pleosporales</taxon>
        <taxon>Lophiostomataceae</taxon>
        <taxon>Lophiostoma</taxon>
    </lineage>
</organism>
<evidence type="ECO:0000256" key="9">
    <source>
        <dbReference type="ARBA" id="ARBA00071582"/>
    </source>
</evidence>
<dbReference type="OrthoDB" id="6710946at2759"/>
<dbReference type="GO" id="GO:0008270">
    <property type="term" value="F:zinc ion binding"/>
    <property type="evidence" value="ECO:0007669"/>
    <property type="project" value="InterPro"/>
</dbReference>
<dbReference type="GO" id="GO:0005737">
    <property type="term" value="C:cytoplasm"/>
    <property type="evidence" value="ECO:0007669"/>
    <property type="project" value="TreeGrafter"/>
</dbReference>
<reference evidence="11" key="1">
    <citation type="journal article" date="2020" name="Stud. Mycol.">
        <title>101 Dothideomycetes genomes: a test case for predicting lifestyles and emergence of pathogens.</title>
        <authorList>
            <person name="Haridas S."/>
            <person name="Albert R."/>
            <person name="Binder M."/>
            <person name="Bloem J."/>
            <person name="Labutti K."/>
            <person name="Salamov A."/>
            <person name="Andreopoulos B."/>
            <person name="Baker S."/>
            <person name="Barry K."/>
            <person name="Bills G."/>
            <person name="Bluhm B."/>
            <person name="Cannon C."/>
            <person name="Castanera R."/>
            <person name="Culley D."/>
            <person name="Daum C."/>
            <person name="Ezra D."/>
            <person name="Gonzalez J."/>
            <person name="Henrissat B."/>
            <person name="Kuo A."/>
            <person name="Liang C."/>
            <person name="Lipzen A."/>
            <person name="Lutzoni F."/>
            <person name="Magnuson J."/>
            <person name="Mondo S."/>
            <person name="Nolan M."/>
            <person name="Ohm R."/>
            <person name="Pangilinan J."/>
            <person name="Park H.-J."/>
            <person name="Ramirez L."/>
            <person name="Alfaro M."/>
            <person name="Sun H."/>
            <person name="Tritt A."/>
            <person name="Yoshinaga Y."/>
            <person name="Zwiers L.-H."/>
            <person name="Turgeon B."/>
            <person name="Goodwin S."/>
            <person name="Spatafora J."/>
            <person name="Crous P."/>
            <person name="Grigoriev I."/>
        </authorList>
    </citation>
    <scope>NUCLEOTIDE SEQUENCE</scope>
    <source>
        <strain evidence="11">CBS 122681</strain>
    </source>
</reference>
<dbReference type="FunFam" id="3.40.140.10:FF:000035">
    <property type="entry name" value="dCMP deaminase"/>
    <property type="match status" value="1"/>
</dbReference>
<dbReference type="InterPro" id="IPR016193">
    <property type="entry name" value="Cytidine_deaminase-like"/>
</dbReference>
<dbReference type="InterPro" id="IPR015517">
    <property type="entry name" value="dCMP_deaminase-rel"/>
</dbReference>
<dbReference type="InterPro" id="IPR016192">
    <property type="entry name" value="APOBEC/CMP_deaminase_Zn-bd"/>
</dbReference>
<keyword evidence="3" id="KW-0479">Metal-binding</keyword>
<keyword evidence="6" id="KW-0862">Zinc</keyword>
<evidence type="ECO:0000256" key="7">
    <source>
        <dbReference type="ARBA" id="ARBA00038938"/>
    </source>
</evidence>
<sequence>MLIGLCGGICAGKSSIASYLIEDHQFKRVHLVRDVATPAVENSASNAHVPSGYSSSIDATHTFSDIDSLLDFVTLRWQERWVTTDIWDEKTVDALQRRPFFLLISVDAPVSVRWQRFQDRCASNKLMPPTLEEFVVRNDEHLYKPATGLSALIERAQLKLLNSTASISSLHRGLKALNLTNEARLRPSWDQYFMQLADLAAHRCNCMKRRVGCVIVREKRVISTGYNGTPRGMTNCNEGGCPRCNNASAAGVGHSTCLCLHAEENALLEAGRDRIGDKSTLYCNTCPCLTCSVKITQVGISEVVYNQGYIVDTQTAKIFAESGVRLRQFSPPREGLVDLSLGPSLGHSHDVDTDSTAQDGNVEVADIREVLDSDNFVRPI</sequence>
<dbReference type="InterPro" id="IPR035105">
    <property type="entry name" value="Deoxycytidylate_deaminase_dom"/>
</dbReference>
<dbReference type="SUPFAM" id="SSF52540">
    <property type="entry name" value="P-loop containing nucleoside triphosphate hydrolases"/>
    <property type="match status" value="1"/>
</dbReference>
<evidence type="ECO:0000313" key="12">
    <source>
        <dbReference type="Proteomes" id="UP000799324"/>
    </source>
</evidence>
<dbReference type="GO" id="GO:0009165">
    <property type="term" value="P:nucleotide biosynthetic process"/>
    <property type="evidence" value="ECO:0007669"/>
    <property type="project" value="UniProtKB-KW"/>
</dbReference>
<dbReference type="GO" id="GO:0004132">
    <property type="term" value="F:dCMP deaminase activity"/>
    <property type="evidence" value="ECO:0007669"/>
    <property type="project" value="UniProtKB-EC"/>
</dbReference>
<dbReference type="PROSITE" id="PS51747">
    <property type="entry name" value="CYT_DCMP_DEAMINASES_2"/>
    <property type="match status" value="1"/>
</dbReference>
<dbReference type="Gene3D" id="3.40.140.10">
    <property type="entry name" value="Cytidine Deaminase, domain 2"/>
    <property type="match status" value="1"/>
</dbReference>
<dbReference type="InterPro" id="IPR027417">
    <property type="entry name" value="P-loop_NTPase"/>
</dbReference>
<name>A0A6A6STQ7_9PLEO</name>
<accession>A0A6A6STQ7</accession>
<evidence type="ECO:0000313" key="11">
    <source>
        <dbReference type="EMBL" id="KAF2651059.1"/>
    </source>
</evidence>
<dbReference type="FunFam" id="3.40.50.300:FF:002333">
    <property type="entry name" value="Deoxycytidylate deaminase, putative"/>
    <property type="match status" value="1"/>
</dbReference>